<dbReference type="SUPFAM" id="SSF101898">
    <property type="entry name" value="NHL repeat"/>
    <property type="match status" value="1"/>
</dbReference>
<dbReference type="RefSeq" id="WP_163914292.1">
    <property type="nucleotide sequence ID" value="NZ_JAAGWD010000003.1"/>
</dbReference>
<keyword evidence="7" id="KW-1185">Reference proteome</keyword>
<dbReference type="PROSITE" id="PS51257">
    <property type="entry name" value="PROKAR_LIPOPROTEIN"/>
    <property type="match status" value="1"/>
</dbReference>
<evidence type="ECO:0000256" key="5">
    <source>
        <dbReference type="SAM" id="SignalP"/>
    </source>
</evidence>
<dbReference type="AlphaFoldDB" id="A0A6B3LW75"/>
<keyword evidence="5" id="KW-0732">Signal</keyword>
<reference evidence="6 7" key="1">
    <citation type="submission" date="2020-02" db="EMBL/GenBank/DDBJ databases">
        <authorList>
            <person name="Kim M.K."/>
        </authorList>
    </citation>
    <scope>NUCLEOTIDE SEQUENCE [LARGE SCALE GENOMIC DNA]</scope>
    <source>
        <strain evidence="6 7">BT327</strain>
    </source>
</reference>
<dbReference type="EMBL" id="JAAGWD010000003">
    <property type="protein sequence ID" value="NEM97691.1"/>
    <property type="molecule type" value="Genomic_DNA"/>
</dbReference>
<dbReference type="InterPro" id="IPR011042">
    <property type="entry name" value="6-blade_b-propeller_TolB-like"/>
</dbReference>
<evidence type="ECO:0000256" key="3">
    <source>
        <dbReference type="ARBA" id="ARBA00022475"/>
    </source>
</evidence>
<accession>A0A6B3LW75</accession>
<keyword evidence="3" id="KW-1003">Cell membrane</keyword>
<name>A0A6B3LW75_9BACT</name>
<dbReference type="Pfam" id="PF06977">
    <property type="entry name" value="SdiA-regulated"/>
    <property type="match status" value="1"/>
</dbReference>
<evidence type="ECO:0008006" key="8">
    <source>
        <dbReference type="Google" id="ProtNLM"/>
    </source>
</evidence>
<comment type="caution">
    <text evidence="6">The sequence shown here is derived from an EMBL/GenBank/DDBJ whole genome shotgun (WGS) entry which is preliminary data.</text>
</comment>
<dbReference type="Proteomes" id="UP000474777">
    <property type="component" value="Unassembled WGS sequence"/>
</dbReference>
<evidence type="ECO:0000256" key="2">
    <source>
        <dbReference type="ARBA" id="ARBA00009852"/>
    </source>
</evidence>
<gene>
    <name evidence="6" type="ORF">GXP69_08290</name>
</gene>
<organism evidence="6 7">
    <name type="scientific">Pontibacter burrus</name>
    <dbReference type="NCBI Taxonomy" id="2704466"/>
    <lineage>
        <taxon>Bacteria</taxon>
        <taxon>Pseudomonadati</taxon>
        <taxon>Bacteroidota</taxon>
        <taxon>Cytophagia</taxon>
        <taxon>Cytophagales</taxon>
        <taxon>Hymenobacteraceae</taxon>
        <taxon>Pontibacter</taxon>
    </lineage>
</organism>
<feature type="signal peptide" evidence="5">
    <location>
        <begin position="1"/>
        <end position="26"/>
    </location>
</feature>
<feature type="chain" id="PRO_5025545630" description="SdiA-regulated family protein" evidence="5">
    <location>
        <begin position="27"/>
        <end position="292"/>
    </location>
</feature>
<comment type="subcellular location">
    <subcellularLocation>
        <location evidence="1">Cell membrane</location>
    </subcellularLocation>
</comment>
<protein>
    <recommendedName>
        <fullName evidence="8">SdiA-regulated family protein</fullName>
    </recommendedName>
</protein>
<dbReference type="GO" id="GO:0005886">
    <property type="term" value="C:plasma membrane"/>
    <property type="evidence" value="ECO:0007669"/>
    <property type="project" value="UniProtKB-SubCell"/>
</dbReference>
<sequence length="292" mass="31553">MKTTTLKALSLTILLASGLTACEAYSSEKASAATTETGTDVLAKAAAQWQLPAELREVSGIALLDDNLMACVQDEEGAIFLYDLQQQAIKEKIPFAGPGDYEGIVVDGSTAYILRSDGAIFEVNDFRSGNPVATEYASALAATQNTEGLALDKANNRLLIACKGYDEQLGDVKGIYAFALDSKTMQTSPVIKVPLAQEQLQNVKSKNSKYDVLQPSSLEVHPQTGELYMLDAVNNRLYTLNEQGELLKMVELDKKLFRQAEGITFGSNGEMYIASEGSKKGRGVIIKYSKGL</sequence>
<proteinExistence type="inferred from homology"/>
<evidence type="ECO:0000256" key="4">
    <source>
        <dbReference type="ARBA" id="ARBA00023136"/>
    </source>
</evidence>
<keyword evidence="4" id="KW-0472">Membrane</keyword>
<evidence type="ECO:0000313" key="7">
    <source>
        <dbReference type="Proteomes" id="UP000474777"/>
    </source>
</evidence>
<comment type="similarity">
    <text evidence="2">Belongs to the YjiK family.</text>
</comment>
<dbReference type="Gene3D" id="2.120.10.30">
    <property type="entry name" value="TolB, C-terminal domain"/>
    <property type="match status" value="1"/>
</dbReference>
<evidence type="ECO:0000256" key="1">
    <source>
        <dbReference type="ARBA" id="ARBA00004236"/>
    </source>
</evidence>
<evidence type="ECO:0000313" key="6">
    <source>
        <dbReference type="EMBL" id="NEM97691.1"/>
    </source>
</evidence>
<dbReference type="InterPro" id="IPR009722">
    <property type="entry name" value="YjiK/CarP"/>
</dbReference>